<dbReference type="Pfam" id="PF00689">
    <property type="entry name" value="Cation_ATPase_C"/>
    <property type="match status" value="1"/>
</dbReference>
<evidence type="ECO:0000259" key="2">
    <source>
        <dbReference type="Pfam" id="PF00689"/>
    </source>
</evidence>
<reference evidence="3 4" key="1">
    <citation type="journal article" date="2015" name="Int. J. Syst. Evol. Microbiol.">
        <title>Nitrosospira lacus sp. nov., a psychrotolerant, ammonia-oxidizing bacterium from sandy lake sediment.</title>
        <authorList>
            <person name="Urakawa H."/>
            <person name="Garcia J.C."/>
            <person name="Nielsen J.L."/>
            <person name="Le V.Q."/>
            <person name="Kozlowski J.A."/>
            <person name="Stein L.Y."/>
            <person name="Lim C.K."/>
            <person name="Pommerening-Roser A."/>
            <person name="Martens-Habbena W."/>
            <person name="Stahl D.A."/>
            <person name="Klotz M.G."/>
        </authorList>
    </citation>
    <scope>NUCLEOTIDE SEQUENCE [LARGE SCALE GENOMIC DNA]</scope>
    <source>
        <strain evidence="3 4">APG3</strain>
    </source>
</reference>
<organism evidence="3 4">
    <name type="scientific">Nitrosospira lacus</name>
    <dbReference type="NCBI Taxonomy" id="1288494"/>
    <lineage>
        <taxon>Bacteria</taxon>
        <taxon>Pseudomonadati</taxon>
        <taxon>Pseudomonadota</taxon>
        <taxon>Betaproteobacteria</taxon>
        <taxon>Nitrosomonadales</taxon>
        <taxon>Nitrosomonadaceae</taxon>
        <taxon>Nitrosospira</taxon>
    </lineage>
</organism>
<accession>A0A1W6SSP4</accession>
<gene>
    <name evidence="3" type="ORF">EBAPG3_014080</name>
</gene>
<dbReference type="RefSeq" id="WP_004173973.1">
    <property type="nucleotide sequence ID" value="NZ_CP021106.3"/>
</dbReference>
<dbReference type="eggNOG" id="COG0474">
    <property type="taxonomic scope" value="Bacteria"/>
</dbReference>
<dbReference type="SUPFAM" id="SSF81665">
    <property type="entry name" value="Calcium ATPase, transmembrane domain M"/>
    <property type="match status" value="1"/>
</dbReference>
<sequence length="126" mass="14057">MRASDEVASVPLPSPFTRSRTVSHAVNALVMGEIFYLFNCRHIMAPLISWSGFFGNRYVLIAIGVLIVIQMLFTYNRVMQGLFGTAAIDLAAWARISAVEAILFILVEIEKYAIRGNRPRALPEVI</sequence>
<protein>
    <recommendedName>
        <fullName evidence="2">Cation-transporting P-type ATPase C-terminal domain-containing protein</fullName>
    </recommendedName>
</protein>
<dbReference type="KEGG" id="nlc:EBAPG3_014080"/>
<keyword evidence="1" id="KW-1133">Transmembrane helix</keyword>
<keyword evidence="1" id="KW-0812">Transmembrane</keyword>
<dbReference type="OrthoDB" id="9936654at2"/>
<keyword evidence="1" id="KW-0472">Membrane</keyword>
<dbReference type="InterPro" id="IPR023298">
    <property type="entry name" value="ATPase_P-typ_TM_dom_sf"/>
</dbReference>
<evidence type="ECO:0000313" key="3">
    <source>
        <dbReference type="EMBL" id="ARO88806.1"/>
    </source>
</evidence>
<name>A0A1W6SSP4_9PROT</name>
<feature type="transmembrane region" description="Helical" evidence="1">
    <location>
        <begin position="90"/>
        <end position="109"/>
    </location>
</feature>
<proteinExistence type="predicted"/>
<dbReference type="Gene3D" id="1.20.1110.10">
    <property type="entry name" value="Calcium-transporting ATPase, transmembrane domain"/>
    <property type="match status" value="1"/>
</dbReference>
<evidence type="ECO:0000256" key="1">
    <source>
        <dbReference type="SAM" id="Phobius"/>
    </source>
</evidence>
<dbReference type="Proteomes" id="UP000012179">
    <property type="component" value="Chromosome"/>
</dbReference>
<feature type="transmembrane region" description="Helical" evidence="1">
    <location>
        <begin position="58"/>
        <end position="78"/>
    </location>
</feature>
<dbReference type="InterPro" id="IPR006068">
    <property type="entry name" value="ATPase_P-typ_cation-transptr_C"/>
</dbReference>
<dbReference type="EMBL" id="CP021106">
    <property type="protein sequence ID" value="ARO88806.1"/>
    <property type="molecule type" value="Genomic_DNA"/>
</dbReference>
<dbReference type="AlphaFoldDB" id="A0A1W6SSP4"/>
<keyword evidence="4" id="KW-1185">Reference proteome</keyword>
<evidence type="ECO:0000313" key="4">
    <source>
        <dbReference type="Proteomes" id="UP000012179"/>
    </source>
</evidence>
<feature type="domain" description="Cation-transporting P-type ATPase C-terminal" evidence="2">
    <location>
        <begin position="24"/>
        <end position="112"/>
    </location>
</feature>